<dbReference type="AlphaFoldDB" id="A0ABD3GLE4"/>
<accession>A0ABD3GLE4</accession>
<name>A0ABD3GLE4_9MARC</name>
<organism evidence="1 2">
    <name type="scientific">Riccia sorocarpa</name>
    <dbReference type="NCBI Taxonomy" id="122646"/>
    <lineage>
        <taxon>Eukaryota</taxon>
        <taxon>Viridiplantae</taxon>
        <taxon>Streptophyta</taxon>
        <taxon>Embryophyta</taxon>
        <taxon>Marchantiophyta</taxon>
        <taxon>Marchantiopsida</taxon>
        <taxon>Marchantiidae</taxon>
        <taxon>Marchantiales</taxon>
        <taxon>Ricciaceae</taxon>
        <taxon>Riccia</taxon>
    </lineage>
</organism>
<comment type="caution">
    <text evidence="1">The sequence shown here is derived from an EMBL/GenBank/DDBJ whole genome shotgun (WGS) entry which is preliminary data.</text>
</comment>
<evidence type="ECO:0000313" key="2">
    <source>
        <dbReference type="Proteomes" id="UP001633002"/>
    </source>
</evidence>
<dbReference type="EMBL" id="JBJQOH010000007">
    <property type="protein sequence ID" value="KAL3680028.1"/>
    <property type="molecule type" value="Genomic_DNA"/>
</dbReference>
<proteinExistence type="predicted"/>
<protein>
    <recommendedName>
        <fullName evidence="3">Reverse transcriptase domain-containing protein</fullName>
    </recommendedName>
</protein>
<evidence type="ECO:0008006" key="3">
    <source>
        <dbReference type="Google" id="ProtNLM"/>
    </source>
</evidence>
<dbReference type="PANTHER" id="PTHR19446">
    <property type="entry name" value="REVERSE TRANSCRIPTASES"/>
    <property type="match status" value="1"/>
</dbReference>
<sequence length="409" mass="47755">MYLTKEAVWVDHIQKIEHHLARVLSDHVPLSMMVRLQPSDPSRRLESYFKFNYYELCNEEVLANVKAAWQNESLPLRDEGMKWSRGWIWVKQVLQNLRDDRDRRKKVDGALEQEVVWRRQQANEDSTVEELEMLAPVEKKLRDQNWLRHVDGVYTVGRTEVETGERTKAREKLVRLISRKLSFESSSRMSAVPDRKEIELVVFGLKSNKAHGFDGLTIEILQMCWEFVGDSCIRIVHMIWAKKKVLNADSVDTQQSNFVGGRQITDNILSLKLGQEWTKWWSQNALFVKLDFIKAYDRVDHKFLWRVLEEFGFDAEFIALVQGFTCAGTARVHLNSVKIIIYHGMMAIGLAKEDLKLERLCHEFLWGFTESGKLKKSLISWNRLIRPKKLGGLGFLSFESRMPEVTRQG</sequence>
<reference evidence="1 2" key="1">
    <citation type="submission" date="2024-09" db="EMBL/GenBank/DDBJ databases">
        <title>Chromosome-scale assembly of Riccia sorocarpa.</title>
        <authorList>
            <person name="Paukszto L."/>
        </authorList>
    </citation>
    <scope>NUCLEOTIDE SEQUENCE [LARGE SCALE GENOMIC DNA]</scope>
    <source>
        <strain evidence="1">LP-2024</strain>
        <tissue evidence="1">Aerial parts of the thallus</tissue>
    </source>
</reference>
<evidence type="ECO:0000313" key="1">
    <source>
        <dbReference type="EMBL" id="KAL3680028.1"/>
    </source>
</evidence>
<dbReference type="Proteomes" id="UP001633002">
    <property type="component" value="Unassembled WGS sequence"/>
</dbReference>
<keyword evidence="2" id="KW-1185">Reference proteome</keyword>
<gene>
    <name evidence="1" type="ORF">R1sor_022984</name>
</gene>